<comment type="similarity">
    <text evidence="2">Belongs to the serine/threonine dehydratase family.</text>
</comment>
<dbReference type="CDD" id="cd01562">
    <property type="entry name" value="Thr-dehyd"/>
    <property type="match status" value="1"/>
</dbReference>
<dbReference type="FunFam" id="3.40.50.1100:FF:000005">
    <property type="entry name" value="Threonine dehydratase catabolic"/>
    <property type="match status" value="1"/>
</dbReference>
<dbReference type="InterPro" id="IPR001926">
    <property type="entry name" value="TrpB-like_PALP"/>
</dbReference>
<dbReference type="InterPro" id="IPR044561">
    <property type="entry name" value="ACT_ThrD-II-like"/>
</dbReference>
<evidence type="ECO:0000256" key="2">
    <source>
        <dbReference type="ARBA" id="ARBA00010869"/>
    </source>
</evidence>
<evidence type="ECO:0000256" key="3">
    <source>
        <dbReference type="ARBA" id="ARBA00012096"/>
    </source>
</evidence>
<dbReference type="InterPro" id="IPR002912">
    <property type="entry name" value="ACT_dom"/>
</dbReference>
<comment type="cofactor">
    <cofactor evidence="1">
        <name>pyridoxal 5'-phosphate</name>
        <dbReference type="ChEBI" id="CHEBI:597326"/>
    </cofactor>
</comment>
<dbReference type="GO" id="GO:0004794">
    <property type="term" value="F:threonine deaminase activity"/>
    <property type="evidence" value="ECO:0007669"/>
    <property type="project" value="UniProtKB-EC"/>
</dbReference>
<dbReference type="FunFam" id="3.40.50.1100:FF:000007">
    <property type="entry name" value="L-threonine dehydratase catabolic TdcB"/>
    <property type="match status" value="1"/>
</dbReference>
<evidence type="ECO:0000256" key="5">
    <source>
        <dbReference type="ARBA" id="ARBA00023239"/>
    </source>
</evidence>
<reference evidence="7" key="1">
    <citation type="journal article" date="2015" name="Proc. Natl. Acad. Sci. U.S.A.">
        <title>Networks of energetic and metabolic interactions define dynamics in microbial communities.</title>
        <authorList>
            <person name="Embree M."/>
            <person name="Liu J.K."/>
            <person name="Al-Bassam M.M."/>
            <person name="Zengler K."/>
        </authorList>
    </citation>
    <scope>NUCLEOTIDE SEQUENCE</scope>
</reference>
<dbReference type="InterPro" id="IPR050147">
    <property type="entry name" value="Ser/Thr_Dehydratase"/>
</dbReference>
<dbReference type="NCBIfam" id="TIGR01127">
    <property type="entry name" value="ilvA_1Cterm"/>
    <property type="match status" value="1"/>
</dbReference>
<protein>
    <recommendedName>
        <fullName evidence="3">threonine ammonia-lyase</fullName>
        <ecNumber evidence="3">4.3.1.19</ecNumber>
    </recommendedName>
</protein>
<gene>
    <name evidence="7" type="ORF">ASZ90_011478</name>
</gene>
<evidence type="ECO:0000256" key="4">
    <source>
        <dbReference type="ARBA" id="ARBA00022898"/>
    </source>
</evidence>
<dbReference type="AlphaFoldDB" id="A0A0W8FD63"/>
<dbReference type="Pfam" id="PF00291">
    <property type="entry name" value="PALP"/>
    <property type="match status" value="1"/>
</dbReference>
<dbReference type="PANTHER" id="PTHR48078">
    <property type="entry name" value="THREONINE DEHYDRATASE, MITOCHONDRIAL-RELATED"/>
    <property type="match status" value="1"/>
</dbReference>
<keyword evidence="5 7" id="KW-0456">Lyase</keyword>
<dbReference type="PROSITE" id="PS51671">
    <property type="entry name" value="ACT"/>
    <property type="match status" value="1"/>
</dbReference>
<feature type="domain" description="ACT" evidence="6">
    <location>
        <begin position="329"/>
        <end position="403"/>
    </location>
</feature>
<proteinExistence type="inferred from homology"/>
<accession>A0A0W8FD63</accession>
<dbReference type="SUPFAM" id="SSF55021">
    <property type="entry name" value="ACT-like"/>
    <property type="match status" value="1"/>
</dbReference>
<dbReference type="GO" id="GO:0003941">
    <property type="term" value="F:L-serine ammonia-lyase activity"/>
    <property type="evidence" value="ECO:0007669"/>
    <property type="project" value="TreeGrafter"/>
</dbReference>
<organism evidence="7">
    <name type="scientific">hydrocarbon metagenome</name>
    <dbReference type="NCBI Taxonomy" id="938273"/>
    <lineage>
        <taxon>unclassified sequences</taxon>
        <taxon>metagenomes</taxon>
        <taxon>ecological metagenomes</taxon>
    </lineage>
</organism>
<dbReference type="EMBL" id="LNQE01001358">
    <property type="protein sequence ID" value="KUG18816.1"/>
    <property type="molecule type" value="Genomic_DNA"/>
</dbReference>
<keyword evidence="4" id="KW-0663">Pyridoxal phosphate</keyword>
<dbReference type="EC" id="4.3.1.19" evidence="3"/>
<dbReference type="GO" id="GO:0006565">
    <property type="term" value="P:L-serine catabolic process"/>
    <property type="evidence" value="ECO:0007669"/>
    <property type="project" value="TreeGrafter"/>
</dbReference>
<dbReference type="GO" id="GO:0006567">
    <property type="term" value="P:L-threonine catabolic process"/>
    <property type="evidence" value="ECO:0007669"/>
    <property type="project" value="InterPro"/>
</dbReference>
<evidence type="ECO:0000313" key="7">
    <source>
        <dbReference type="EMBL" id="KUG18816.1"/>
    </source>
</evidence>
<evidence type="ECO:0000259" key="6">
    <source>
        <dbReference type="PROSITE" id="PS51671"/>
    </source>
</evidence>
<dbReference type="PANTHER" id="PTHR48078:SF6">
    <property type="entry name" value="L-THREONINE DEHYDRATASE CATABOLIC TDCB"/>
    <property type="match status" value="1"/>
</dbReference>
<dbReference type="CDD" id="cd04886">
    <property type="entry name" value="ACT_ThrD-II-like"/>
    <property type="match status" value="1"/>
</dbReference>
<sequence length="403" mass="42957">MIEFSDVLQAANLLKDRVIRTPLVYSPTFSRLANAEVYLKLESLQMGGSFKVRGATYKLQSNLEKIHSGVIAASVGNHAQGVALAACAAGVPATIIMPVWASISKQEATRAYEAEVRLMGKSLVESIDIGRRMAQETNRIFIHPYDDEEVIAGQGTVGLEILEDLPDADLIIVPVGGGGLIAGIALAAKAIRPEARVVGVQAASCPSARKALELGRPAEVQAEERGSIADAIMVTRVGEAPFPLLQKLVDDIVLVDEDQIASAVLKLLERKRILAEGAAAAPLAALLGGSLQVAEGSRVVLVVSGGNVDSLLLERIIAAGLFREGRLMHFSVSLVDSPGSLACLLGLLADQEANVVHIHHARNESGVAINYTRVDLELETRGFEHIKGIERAMEGAGYRFMRR</sequence>
<evidence type="ECO:0000256" key="1">
    <source>
        <dbReference type="ARBA" id="ARBA00001933"/>
    </source>
</evidence>
<dbReference type="InterPro" id="IPR005789">
    <property type="entry name" value="Thr_deHydtase_catblc"/>
</dbReference>
<name>A0A0W8FD63_9ZZZZ</name>
<dbReference type="InterPro" id="IPR045865">
    <property type="entry name" value="ACT-like_dom_sf"/>
</dbReference>
<comment type="caution">
    <text evidence="7">The sequence shown here is derived from an EMBL/GenBank/DDBJ whole genome shotgun (WGS) entry which is preliminary data.</text>
</comment>
<dbReference type="GO" id="GO:0009097">
    <property type="term" value="P:isoleucine biosynthetic process"/>
    <property type="evidence" value="ECO:0007669"/>
    <property type="project" value="TreeGrafter"/>
</dbReference>
<dbReference type="SUPFAM" id="SSF53686">
    <property type="entry name" value="Tryptophan synthase beta subunit-like PLP-dependent enzymes"/>
    <property type="match status" value="1"/>
</dbReference>
<dbReference type="Gene3D" id="3.40.50.1100">
    <property type="match status" value="2"/>
</dbReference>
<dbReference type="InterPro" id="IPR036052">
    <property type="entry name" value="TrpB-like_PALP_sf"/>
</dbReference>